<dbReference type="SUPFAM" id="SSF52047">
    <property type="entry name" value="RNI-like"/>
    <property type="match status" value="1"/>
</dbReference>
<dbReference type="Proteomes" id="UP000055035">
    <property type="component" value="Unassembled WGS sequence"/>
</dbReference>
<dbReference type="InterPro" id="IPR032675">
    <property type="entry name" value="LRR_dom_sf"/>
</dbReference>
<proteinExistence type="predicted"/>
<comment type="caution">
    <text evidence="1">The sequence shown here is derived from an EMBL/GenBank/DDBJ whole genome shotgun (WGS) entry which is preliminary data.</text>
</comment>
<evidence type="ECO:0000313" key="1">
    <source>
        <dbReference type="EMBL" id="KTD16193.1"/>
    </source>
</evidence>
<sequence length="384" mass="44018">MAIFQGGHLILSISSDIQEASKSINELIGQKSLTRIDILNIAEVKEKEAMLLFREAARLCHKPIALNISLGTVRNELIKLILTEVERNSYFTILELTLGSNELSNNAFAVISEALIQNNSNFKVLKLELADSSCIPVLAQFLKQPHTIDELYISYGYFRGVETWDNLKEVFQALMLAPRSLRAFHFGNLVFSPEKDKDVQQKMVEVLQESFLESFSLSQYLSWHDLPVTFLNGLDKFPGESTLRFSFRGVNHQHTFGKLAKILPLGLTCLEIKILTKELELSDNDQRQLLKNIIYFIKSCNPSCCFHFKLQPNLVLTLNDENSSCISEIKRLLSKTGISFTSSFLNHQPLQNRQLMFFSILAKARRMHIKQFETQDRHENRLQF</sequence>
<dbReference type="EMBL" id="LNYJ01000011">
    <property type="protein sequence ID" value="KTD16193.1"/>
    <property type="molecule type" value="Genomic_DNA"/>
</dbReference>
<evidence type="ECO:0000313" key="2">
    <source>
        <dbReference type="Proteomes" id="UP000055035"/>
    </source>
</evidence>
<dbReference type="AlphaFoldDB" id="A0A0W0V7S9"/>
<organism evidence="1 2">
    <name type="scientific">Legionella jordanis</name>
    <dbReference type="NCBI Taxonomy" id="456"/>
    <lineage>
        <taxon>Bacteria</taxon>
        <taxon>Pseudomonadati</taxon>
        <taxon>Pseudomonadota</taxon>
        <taxon>Gammaproteobacteria</taxon>
        <taxon>Legionellales</taxon>
        <taxon>Legionellaceae</taxon>
        <taxon>Legionella</taxon>
    </lineage>
</organism>
<dbReference type="Gene3D" id="3.80.10.10">
    <property type="entry name" value="Ribonuclease Inhibitor"/>
    <property type="match status" value="1"/>
</dbReference>
<accession>A0A0W0V7S9</accession>
<reference evidence="1 2" key="1">
    <citation type="submission" date="2015-11" db="EMBL/GenBank/DDBJ databases">
        <title>Genomic analysis of 38 Legionella species identifies large and diverse effector repertoires.</title>
        <authorList>
            <person name="Burstein D."/>
            <person name="Amaro F."/>
            <person name="Zusman T."/>
            <person name="Lifshitz Z."/>
            <person name="Cohen O."/>
            <person name="Gilbert J.A."/>
            <person name="Pupko T."/>
            <person name="Shuman H.A."/>
            <person name="Segal G."/>
        </authorList>
    </citation>
    <scope>NUCLEOTIDE SEQUENCE [LARGE SCALE GENOMIC DNA]</scope>
    <source>
        <strain evidence="1 2">BL-540</strain>
    </source>
</reference>
<dbReference type="PATRIC" id="fig|456.5.peg.529"/>
<name>A0A0W0V7S9_9GAMM</name>
<keyword evidence="2" id="KW-1185">Reference proteome</keyword>
<dbReference type="RefSeq" id="WP_058470066.1">
    <property type="nucleotide sequence ID" value="NZ_CAAAIC010000004.1"/>
</dbReference>
<gene>
    <name evidence="1" type="ORF">Ljor_0499</name>
</gene>
<protein>
    <submittedName>
        <fullName evidence="1">Uncharacterized protein</fullName>
    </submittedName>
</protein>